<accession>A0A821W7U3</accession>
<evidence type="ECO:0000256" key="3">
    <source>
        <dbReference type="ARBA" id="ARBA00022692"/>
    </source>
</evidence>
<dbReference type="GO" id="GO:0016020">
    <property type="term" value="C:membrane"/>
    <property type="evidence" value="ECO:0007669"/>
    <property type="project" value="UniProtKB-SubCell"/>
</dbReference>
<evidence type="ECO:0000256" key="5">
    <source>
        <dbReference type="ARBA" id="ARBA00023136"/>
    </source>
</evidence>
<evidence type="ECO:0000256" key="4">
    <source>
        <dbReference type="ARBA" id="ARBA00022989"/>
    </source>
</evidence>
<keyword evidence="5 6" id="KW-0472">Membrane</keyword>
<comment type="similarity">
    <text evidence="2">Belongs to the TDE1 family.</text>
</comment>
<evidence type="ECO:0000256" key="7">
    <source>
        <dbReference type="SAM" id="SignalP"/>
    </source>
</evidence>
<feature type="signal peptide" evidence="7">
    <location>
        <begin position="1"/>
        <end position="17"/>
    </location>
</feature>
<comment type="caution">
    <text evidence="8">The sequence shown here is derived from an EMBL/GenBank/DDBJ whole genome shotgun (WGS) entry which is preliminary data.</text>
</comment>
<keyword evidence="3 6" id="KW-0812">Transmembrane</keyword>
<feature type="chain" id="PRO_5032594356" description="Serine incorporator" evidence="7">
    <location>
        <begin position="18"/>
        <end position="498"/>
    </location>
</feature>
<dbReference type="PANTHER" id="PTHR10383:SF9">
    <property type="entry name" value="SERINE INCORPORATOR, ISOFORM F"/>
    <property type="match status" value="1"/>
</dbReference>
<dbReference type="InterPro" id="IPR005016">
    <property type="entry name" value="TDE1/TMS"/>
</dbReference>
<feature type="transmembrane region" description="Helical" evidence="6">
    <location>
        <begin position="370"/>
        <end position="390"/>
    </location>
</feature>
<evidence type="ECO:0008006" key="10">
    <source>
        <dbReference type="Google" id="ProtNLM"/>
    </source>
</evidence>
<protein>
    <recommendedName>
        <fullName evidence="10">Serine incorporator</fullName>
    </recommendedName>
</protein>
<dbReference type="AlphaFoldDB" id="A0A821W7U3"/>
<keyword evidence="4 6" id="KW-1133">Transmembrane helix</keyword>
<feature type="transmembrane region" description="Helical" evidence="6">
    <location>
        <begin position="410"/>
        <end position="429"/>
    </location>
</feature>
<evidence type="ECO:0000256" key="1">
    <source>
        <dbReference type="ARBA" id="ARBA00004141"/>
    </source>
</evidence>
<evidence type="ECO:0000256" key="6">
    <source>
        <dbReference type="SAM" id="Phobius"/>
    </source>
</evidence>
<sequence length="498" mass="55621">MGCILGLLGCCFGSATCNICCACCPSAHHSFTSRLAYGSLLFFGTIVSWAFSTPYLAEQLSKIPALCHGETLADIEIFPGQIPCGKIVGYSSIYRIQFSLACFFFTMMLIMLCVKRSEDPRSAIQTGFWFFKILIIIGISVGTFFIPNEELIPALMIIGCLCGFVFILIQLMLMVHFVENWNKSWIGKGEDGSRKHYCGLVFFTAFCYSLAIASIILLYIFYASESSCSLNIIFITINFLLCLIVSVISVLPTVQNYHPTSGLLQSSFVTLYTIFLTWSAIANPICNSSWHGTIKNSNSTVINSTGNGSVSVTSFIALIICFGLLIYSAMINSAKLSNEKLLGIPSSDETENAATKIDGRKRYADEEQSVVYNYSLFHLMLVFASFYIMMTLTNWLKPMSDFTSFQQSDSVVWIKIVASWTCIGLYSWVMIAPSKHNKKEDKNNHSVCLRGEFFNEENGRLRDDDEDDDDDDWIIGGLNIRGRRDDKRSFGTDVSFVV</sequence>
<feature type="transmembrane region" description="Helical" evidence="6">
    <location>
        <begin position="229"/>
        <end position="251"/>
    </location>
</feature>
<dbReference type="Pfam" id="PF03348">
    <property type="entry name" value="Serinc"/>
    <property type="match status" value="1"/>
</dbReference>
<feature type="transmembrane region" description="Helical" evidence="6">
    <location>
        <begin position="152"/>
        <end position="178"/>
    </location>
</feature>
<dbReference type="PANTHER" id="PTHR10383">
    <property type="entry name" value="SERINE INCORPORATOR"/>
    <property type="match status" value="1"/>
</dbReference>
<evidence type="ECO:0000313" key="9">
    <source>
        <dbReference type="Proteomes" id="UP000663848"/>
    </source>
</evidence>
<keyword evidence="7" id="KW-0732">Signal</keyword>
<evidence type="ECO:0000256" key="2">
    <source>
        <dbReference type="ARBA" id="ARBA00006665"/>
    </source>
</evidence>
<dbReference type="Proteomes" id="UP000663848">
    <property type="component" value="Unassembled WGS sequence"/>
</dbReference>
<gene>
    <name evidence="8" type="ORF">QYT958_LOCUS31438</name>
</gene>
<feature type="transmembrane region" description="Helical" evidence="6">
    <location>
        <begin position="310"/>
        <end position="330"/>
    </location>
</feature>
<proteinExistence type="inferred from homology"/>
<evidence type="ECO:0000313" key="8">
    <source>
        <dbReference type="EMBL" id="CAF4920349.1"/>
    </source>
</evidence>
<feature type="transmembrane region" description="Helical" evidence="6">
    <location>
        <begin position="263"/>
        <end position="281"/>
    </location>
</feature>
<reference evidence="8" key="1">
    <citation type="submission" date="2021-02" db="EMBL/GenBank/DDBJ databases">
        <authorList>
            <person name="Nowell W R."/>
        </authorList>
    </citation>
    <scope>NUCLEOTIDE SEQUENCE</scope>
</reference>
<feature type="transmembrane region" description="Helical" evidence="6">
    <location>
        <begin position="93"/>
        <end position="114"/>
    </location>
</feature>
<name>A0A821W7U3_9BILA</name>
<feature type="transmembrane region" description="Helical" evidence="6">
    <location>
        <begin position="199"/>
        <end position="223"/>
    </location>
</feature>
<dbReference type="EMBL" id="CAJOBR010018349">
    <property type="protein sequence ID" value="CAF4920349.1"/>
    <property type="molecule type" value="Genomic_DNA"/>
</dbReference>
<comment type="subcellular location">
    <subcellularLocation>
        <location evidence="1">Membrane</location>
        <topology evidence="1">Multi-pass membrane protein</topology>
    </subcellularLocation>
</comment>
<feature type="transmembrane region" description="Helical" evidence="6">
    <location>
        <begin position="126"/>
        <end position="146"/>
    </location>
</feature>
<organism evidence="8 9">
    <name type="scientific">Rotaria socialis</name>
    <dbReference type="NCBI Taxonomy" id="392032"/>
    <lineage>
        <taxon>Eukaryota</taxon>
        <taxon>Metazoa</taxon>
        <taxon>Spiralia</taxon>
        <taxon>Gnathifera</taxon>
        <taxon>Rotifera</taxon>
        <taxon>Eurotatoria</taxon>
        <taxon>Bdelloidea</taxon>
        <taxon>Philodinida</taxon>
        <taxon>Philodinidae</taxon>
        <taxon>Rotaria</taxon>
    </lineage>
</organism>